<name>A0ABQ2A9H6_9BACL</name>
<keyword evidence="3" id="KW-1185">Reference proteome</keyword>
<feature type="domain" description="HTH cro/C1-type" evidence="1">
    <location>
        <begin position="12"/>
        <end position="68"/>
    </location>
</feature>
<evidence type="ECO:0000259" key="1">
    <source>
        <dbReference type="PROSITE" id="PS50943"/>
    </source>
</evidence>
<reference evidence="3" key="1">
    <citation type="journal article" date="2019" name="Int. J. Syst. Evol. Microbiol.">
        <title>The Global Catalogue of Microorganisms (GCM) 10K type strain sequencing project: providing services to taxonomists for standard genome sequencing and annotation.</title>
        <authorList>
            <consortium name="The Broad Institute Genomics Platform"/>
            <consortium name="The Broad Institute Genome Sequencing Center for Infectious Disease"/>
            <person name="Wu L."/>
            <person name="Ma J."/>
        </authorList>
    </citation>
    <scope>NUCLEOTIDE SEQUENCE [LARGE SCALE GENOMIC DNA]</scope>
    <source>
        <strain evidence="3">CCM 8702</strain>
    </source>
</reference>
<evidence type="ECO:0000313" key="3">
    <source>
        <dbReference type="Proteomes" id="UP000605427"/>
    </source>
</evidence>
<comment type="caution">
    <text evidence="2">The sequence shown here is derived from an EMBL/GenBank/DDBJ whole genome shotgun (WGS) entry which is preliminary data.</text>
</comment>
<dbReference type="InterPro" id="IPR010982">
    <property type="entry name" value="Lambda_DNA-bd_dom_sf"/>
</dbReference>
<evidence type="ECO:0000313" key="2">
    <source>
        <dbReference type="EMBL" id="GGH86663.1"/>
    </source>
</evidence>
<protein>
    <recommendedName>
        <fullName evidence="1">HTH cro/C1-type domain-containing protein</fullName>
    </recommendedName>
</protein>
<dbReference type="PROSITE" id="PS50943">
    <property type="entry name" value="HTH_CROC1"/>
    <property type="match status" value="1"/>
</dbReference>
<accession>A0ABQ2A9H6</accession>
<gene>
    <name evidence="2" type="ORF">GCM10007362_46970</name>
</gene>
<organism evidence="2 3">
    <name type="scientific">Saccharibacillus endophyticus</name>
    <dbReference type="NCBI Taxonomy" id="2060666"/>
    <lineage>
        <taxon>Bacteria</taxon>
        <taxon>Bacillati</taxon>
        <taxon>Bacillota</taxon>
        <taxon>Bacilli</taxon>
        <taxon>Bacillales</taxon>
        <taxon>Paenibacillaceae</taxon>
        <taxon>Saccharibacillus</taxon>
    </lineage>
</organism>
<dbReference type="CDD" id="cd00093">
    <property type="entry name" value="HTH_XRE"/>
    <property type="match status" value="1"/>
</dbReference>
<dbReference type="SMART" id="SM00530">
    <property type="entry name" value="HTH_XRE"/>
    <property type="match status" value="1"/>
</dbReference>
<dbReference type="Proteomes" id="UP000605427">
    <property type="component" value="Unassembled WGS sequence"/>
</dbReference>
<sequence>MRIDDIAIRFALKQEILNRYSSISQFATESGLPRSTLSLIFRKKDPKPISFDHLVKITLALGYPEDHFFGLYIQEYFTKENFNRSRIEKVLQRCGELGLNHHLKHAIERLEDNAYYIPIIFVIAEELNTKQKSEAALLLYQWIVSVKTEVSQVLISTCHYRIFRLGISLDNDLNLELLYRFLPYRSRLPIHLSLDAAINAVNILYDQKRFEELWICAEELIKDCVHLFGTRDSPNFKAIAHYESKLDRHPVVYYGRAYLAKQCCLEGWKKYKEAQTYCENYGQLQWFDDGSKLAQLEIKKFVIFAQANVWNFELLQGNMTVLSSYVAFLEEHPEELIPGLITIVESANMFNFAIDHFLERFEHRLYDLLENPDGYYTEIARRNNLSFLLYHLAIYHFNAGQVPKSLNTAIKCWKMSQTVNNQQHFRLLASLTAFYNMYDDSTN</sequence>
<dbReference type="RefSeq" id="WP_172246240.1">
    <property type="nucleotide sequence ID" value="NZ_BMDD01000007.1"/>
</dbReference>
<dbReference type="EMBL" id="BMDD01000007">
    <property type="protein sequence ID" value="GGH86663.1"/>
    <property type="molecule type" value="Genomic_DNA"/>
</dbReference>
<dbReference type="SUPFAM" id="SSF47413">
    <property type="entry name" value="lambda repressor-like DNA-binding domains"/>
    <property type="match status" value="1"/>
</dbReference>
<dbReference type="InterPro" id="IPR001387">
    <property type="entry name" value="Cro/C1-type_HTH"/>
</dbReference>
<proteinExistence type="predicted"/>